<sequence length="128" mass="14449">MLALNANFQWCRDADIENIRISLEETETSPSEQHHIADLHESLHGSKQKIDGKTAAFIKPFPETWLCIVDFLKSTEAIGMHDLFDIFLVYEGQAQLFSDMLGDEGSPTAYLTGNSNDSHRHLLLVSSW</sequence>
<organism evidence="1">
    <name type="scientific">bioreactor metagenome</name>
    <dbReference type="NCBI Taxonomy" id="1076179"/>
    <lineage>
        <taxon>unclassified sequences</taxon>
        <taxon>metagenomes</taxon>
        <taxon>ecological metagenomes</taxon>
    </lineage>
</organism>
<reference evidence="1" key="1">
    <citation type="submission" date="2019-08" db="EMBL/GenBank/DDBJ databases">
        <authorList>
            <person name="Kucharzyk K."/>
            <person name="Murdoch R.W."/>
            <person name="Higgins S."/>
            <person name="Loffler F."/>
        </authorList>
    </citation>
    <scope>NUCLEOTIDE SEQUENCE</scope>
</reference>
<accession>A0A645D5X1</accession>
<dbReference type="AlphaFoldDB" id="A0A645D5X1"/>
<dbReference type="EMBL" id="VSSQ01033135">
    <property type="protein sequence ID" value="MPM84641.1"/>
    <property type="molecule type" value="Genomic_DNA"/>
</dbReference>
<name>A0A645D5X1_9ZZZZ</name>
<proteinExistence type="predicted"/>
<evidence type="ECO:0000313" key="1">
    <source>
        <dbReference type="EMBL" id="MPM84641.1"/>
    </source>
</evidence>
<protein>
    <submittedName>
        <fullName evidence="1">Uncharacterized protein</fullName>
    </submittedName>
</protein>
<gene>
    <name evidence="1" type="ORF">SDC9_131714</name>
</gene>
<comment type="caution">
    <text evidence="1">The sequence shown here is derived from an EMBL/GenBank/DDBJ whole genome shotgun (WGS) entry which is preliminary data.</text>
</comment>